<evidence type="ECO:0000256" key="4">
    <source>
        <dbReference type="ARBA" id="ARBA00023102"/>
    </source>
</evidence>
<comment type="catalytic activity">
    <reaction evidence="6 7">
        <text>D-erythro-1-(imidazol-4-yl)glycerol 3-phosphate = 3-(imidazol-4-yl)-2-oxopropyl phosphate + H2O</text>
        <dbReference type="Rhea" id="RHEA:11040"/>
        <dbReference type="ChEBI" id="CHEBI:15377"/>
        <dbReference type="ChEBI" id="CHEBI:57766"/>
        <dbReference type="ChEBI" id="CHEBI:58278"/>
        <dbReference type="EC" id="4.2.1.19"/>
    </reaction>
</comment>
<evidence type="ECO:0000256" key="6">
    <source>
        <dbReference type="HAMAP-Rule" id="MF_00076"/>
    </source>
</evidence>
<keyword evidence="5 6" id="KW-0456">Lyase</keyword>
<evidence type="ECO:0000256" key="7">
    <source>
        <dbReference type="RuleBase" id="RU000599"/>
    </source>
</evidence>
<keyword evidence="3 6" id="KW-0028">Amino-acid biosynthesis</keyword>
<dbReference type="AlphaFoldDB" id="A0A932M177"/>
<dbReference type="NCBIfam" id="NF002114">
    <property type="entry name" value="PRK00951.2-4"/>
    <property type="match status" value="1"/>
</dbReference>
<proteinExistence type="inferred from homology"/>
<comment type="subcellular location">
    <subcellularLocation>
        <location evidence="6 7">Cytoplasm</location>
    </subcellularLocation>
</comment>
<evidence type="ECO:0000313" key="8">
    <source>
        <dbReference type="EMBL" id="MBI3014561.1"/>
    </source>
</evidence>
<keyword evidence="4 6" id="KW-0368">Histidine biosynthesis</keyword>
<accession>A0A932M177</accession>
<dbReference type="InterPro" id="IPR038494">
    <property type="entry name" value="IGPD_sf"/>
</dbReference>
<dbReference type="PROSITE" id="PS00955">
    <property type="entry name" value="IGP_DEHYDRATASE_2"/>
    <property type="match status" value="1"/>
</dbReference>
<dbReference type="Proteomes" id="UP000741360">
    <property type="component" value="Unassembled WGS sequence"/>
</dbReference>
<evidence type="ECO:0000313" key="9">
    <source>
        <dbReference type="Proteomes" id="UP000741360"/>
    </source>
</evidence>
<evidence type="ECO:0000256" key="1">
    <source>
        <dbReference type="ARBA" id="ARBA00005047"/>
    </source>
</evidence>
<name>A0A932M177_UNCTE</name>
<dbReference type="SUPFAM" id="SSF54211">
    <property type="entry name" value="Ribosomal protein S5 domain 2-like"/>
    <property type="match status" value="2"/>
</dbReference>
<dbReference type="FunFam" id="3.30.230.40:FF:000001">
    <property type="entry name" value="Imidazoleglycerol-phosphate dehydratase HisB"/>
    <property type="match status" value="1"/>
</dbReference>
<dbReference type="Pfam" id="PF00475">
    <property type="entry name" value="IGPD"/>
    <property type="match status" value="1"/>
</dbReference>
<protein>
    <recommendedName>
        <fullName evidence="2 6">Imidazoleglycerol-phosphate dehydratase</fullName>
        <shortName evidence="6">IGPD</shortName>
        <ecNumber evidence="6 7">4.2.1.19</ecNumber>
    </recommendedName>
</protein>
<dbReference type="InterPro" id="IPR020568">
    <property type="entry name" value="Ribosomal_Su5_D2-typ_SF"/>
</dbReference>
<gene>
    <name evidence="6 8" type="primary">hisB</name>
    <name evidence="8" type="ORF">HYY65_05770</name>
</gene>
<dbReference type="PANTHER" id="PTHR23133">
    <property type="entry name" value="IMIDAZOLEGLYCEROL-PHOSPHATE DEHYDRATASE HIS7"/>
    <property type="match status" value="1"/>
</dbReference>
<dbReference type="FunFam" id="3.30.230.40:FF:000003">
    <property type="entry name" value="Imidazoleglycerol-phosphate dehydratase HisB"/>
    <property type="match status" value="1"/>
</dbReference>
<dbReference type="EMBL" id="JACPSX010000104">
    <property type="protein sequence ID" value="MBI3014561.1"/>
    <property type="molecule type" value="Genomic_DNA"/>
</dbReference>
<dbReference type="PANTHER" id="PTHR23133:SF2">
    <property type="entry name" value="IMIDAZOLEGLYCEROL-PHOSPHATE DEHYDRATASE"/>
    <property type="match status" value="1"/>
</dbReference>
<evidence type="ECO:0000256" key="2">
    <source>
        <dbReference type="ARBA" id="ARBA00016664"/>
    </source>
</evidence>
<dbReference type="InterPro" id="IPR000807">
    <property type="entry name" value="ImidazoleglycerolP_deHydtase"/>
</dbReference>
<evidence type="ECO:0000256" key="3">
    <source>
        <dbReference type="ARBA" id="ARBA00022605"/>
    </source>
</evidence>
<comment type="similarity">
    <text evidence="6 7">Belongs to the imidazoleglycerol-phosphate dehydratase family.</text>
</comment>
<dbReference type="InterPro" id="IPR020565">
    <property type="entry name" value="ImidazoleglycerP_deHydtase_CS"/>
</dbReference>
<dbReference type="GO" id="GO:0004424">
    <property type="term" value="F:imidazoleglycerol-phosphate dehydratase activity"/>
    <property type="evidence" value="ECO:0007669"/>
    <property type="project" value="UniProtKB-UniRule"/>
</dbReference>
<comment type="pathway">
    <text evidence="1 6 7">Amino-acid biosynthesis; L-histidine biosynthesis; L-histidine from 5-phospho-alpha-D-ribose 1-diphosphate: step 6/9.</text>
</comment>
<dbReference type="PROSITE" id="PS00954">
    <property type="entry name" value="IGP_DEHYDRATASE_1"/>
    <property type="match status" value="1"/>
</dbReference>
<reference evidence="8" key="1">
    <citation type="submission" date="2020-07" db="EMBL/GenBank/DDBJ databases">
        <title>Huge and variable diversity of episymbiotic CPR bacteria and DPANN archaea in groundwater ecosystems.</title>
        <authorList>
            <person name="He C.Y."/>
            <person name="Keren R."/>
            <person name="Whittaker M."/>
            <person name="Farag I.F."/>
            <person name="Doudna J."/>
            <person name="Cate J.H.D."/>
            <person name="Banfield J.F."/>
        </authorList>
    </citation>
    <scope>NUCLEOTIDE SEQUENCE</scope>
    <source>
        <strain evidence="8">NC_groundwater_717_Ag_S-0.2um_59_8</strain>
    </source>
</reference>
<dbReference type="GO" id="GO:0005737">
    <property type="term" value="C:cytoplasm"/>
    <property type="evidence" value="ECO:0007669"/>
    <property type="project" value="UniProtKB-SubCell"/>
</dbReference>
<sequence length="195" mass="21340">MKGRGQVKRVTRETSVEVDFKLEGAGTYRIETTVPFFDHMLSLFAKHGFFDLTVQAHGDTEVDFHHLVEDVGISMGEALVQALGGKEGICRFGSATVPMIDALASVHLDLSRRAHLVFDAVLAKEKVGGFDLELVEEFLRAFSSHGGIDLHVNLHYGSNSHHAVEAVFKALARALDSATQKDRRVKGVLSTKGKL</sequence>
<comment type="caution">
    <text evidence="8">The sequence shown here is derived from an EMBL/GenBank/DDBJ whole genome shotgun (WGS) entry which is preliminary data.</text>
</comment>
<organism evidence="8 9">
    <name type="scientific">Tectimicrobiota bacterium</name>
    <dbReference type="NCBI Taxonomy" id="2528274"/>
    <lineage>
        <taxon>Bacteria</taxon>
        <taxon>Pseudomonadati</taxon>
        <taxon>Nitrospinota/Tectimicrobiota group</taxon>
        <taxon>Candidatus Tectimicrobiota</taxon>
    </lineage>
</organism>
<keyword evidence="6" id="KW-0963">Cytoplasm</keyword>
<dbReference type="NCBIfam" id="NF002111">
    <property type="entry name" value="PRK00951.2-1"/>
    <property type="match status" value="1"/>
</dbReference>
<dbReference type="EC" id="4.2.1.19" evidence="6 7"/>
<dbReference type="HAMAP" id="MF_00076">
    <property type="entry name" value="HisB"/>
    <property type="match status" value="1"/>
</dbReference>
<dbReference type="GO" id="GO:0000105">
    <property type="term" value="P:L-histidine biosynthetic process"/>
    <property type="evidence" value="ECO:0007669"/>
    <property type="project" value="UniProtKB-UniRule"/>
</dbReference>
<evidence type="ECO:0000256" key="5">
    <source>
        <dbReference type="ARBA" id="ARBA00023239"/>
    </source>
</evidence>
<dbReference type="Gene3D" id="3.30.230.40">
    <property type="entry name" value="Imidazole glycerol phosphate dehydratase, domain 1"/>
    <property type="match status" value="2"/>
</dbReference>
<dbReference type="CDD" id="cd07914">
    <property type="entry name" value="IGPD"/>
    <property type="match status" value="1"/>
</dbReference>